<dbReference type="Gene3D" id="1.10.150.130">
    <property type="match status" value="1"/>
</dbReference>
<dbReference type="InterPro" id="IPR011010">
    <property type="entry name" value="DNA_brk_join_enz"/>
</dbReference>
<dbReference type="InterPro" id="IPR038488">
    <property type="entry name" value="Integrase_DNA-bd_sf"/>
</dbReference>
<name>A0ABT6XAJ6_9BURK</name>
<dbReference type="InterPro" id="IPR025166">
    <property type="entry name" value="Integrase_DNA_bind_dom"/>
</dbReference>
<evidence type="ECO:0000256" key="2">
    <source>
        <dbReference type="ARBA" id="ARBA00022908"/>
    </source>
</evidence>
<evidence type="ECO:0000256" key="3">
    <source>
        <dbReference type="ARBA" id="ARBA00023125"/>
    </source>
</evidence>
<comment type="similarity">
    <text evidence="1">Belongs to the 'phage' integrase family.</text>
</comment>
<dbReference type="InterPro" id="IPR010998">
    <property type="entry name" value="Integrase_recombinase_N"/>
</dbReference>
<evidence type="ECO:0000256" key="1">
    <source>
        <dbReference type="ARBA" id="ARBA00008857"/>
    </source>
</evidence>
<dbReference type="Gene3D" id="3.30.160.390">
    <property type="entry name" value="Integrase, DNA-binding domain"/>
    <property type="match status" value="1"/>
</dbReference>
<comment type="caution">
    <text evidence="5">The sequence shown here is derived from an EMBL/GenBank/DDBJ whole genome shotgun (WGS) entry which is preliminary data.</text>
</comment>
<dbReference type="PANTHER" id="PTHR30629">
    <property type="entry name" value="PROPHAGE INTEGRASE"/>
    <property type="match status" value="1"/>
</dbReference>
<keyword evidence="2" id="KW-0229">DNA integration</keyword>
<organism evidence="5 6">
    <name type="scientific">Limnohabitans lacus</name>
    <dbReference type="NCBI Taxonomy" id="3045173"/>
    <lineage>
        <taxon>Bacteria</taxon>
        <taxon>Pseudomonadati</taxon>
        <taxon>Pseudomonadota</taxon>
        <taxon>Betaproteobacteria</taxon>
        <taxon>Burkholderiales</taxon>
        <taxon>Comamonadaceae</taxon>
        <taxon>Limnohabitans</taxon>
    </lineage>
</organism>
<dbReference type="RefSeq" id="WP_283225495.1">
    <property type="nucleotide sequence ID" value="NZ_JASGBH010000014.1"/>
</dbReference>
<protein>
    <submittedName>
        <fullName evidence="5">Integrase family protein</fullName>
    </submittedName>
</protein>
<sequence>MARPNKATAINYTVAHDLTNGLLERAVCPDDKAFVLLRDADKKGLRLRVTKAGGKHWQFEARIKGKLFTRALGEWPAVGMDVARKEAHRLRGLAEQGIDPRVGEALEKAAKAQAEAEKERAANFTFGTLMEDYANELERQGKTSHAKVRGIFKLHLTEGAPKLAATPAALVTAEQVADLLRRLSEAGKERTAGKVRSYCRAAFEMARTSKLSLLVPVHFKNYGVQHNPAAETVAIKLVPDKNPLMPPHLRQYWQAIESLQGVRGAVLRLHMLTGGQRIEQLRQLVRSNVGEGAITLLDAKGRTGRGARLHTIPLLPAARETMDSLLALNPGEFPLSVDGGESPVSAKVIADWAKDAAAGVEWLLSDKPVGQFQAKRIRSGVETALASLRVSQETRSHLLSHGVTGVQAASYDGHDYAPQKLEALETFYRFLTETSASVVYVSSRVAAV</sequence>
<keyword evidence="3" id="KW-0238">DNA-binding</keyword>
<dbReference type="EMBL" id="JASGBH010000014">
    <property type="protein sequence ID" value="MDI9235152.1"/>
    <property type="molecule type" value="Genomic_DNA"/>
</dbReference>
<dbReference type="SUPFAM" id="SSF56349">
    <property type="entry name" value="DNA breaking-rejoining enzymes"/>
    <property type="match status" value="1"/>
</dbReference>
<feature type="domain" description="Integrase DNA-binding" evidence="4">
    <location>
        <begin position="38"/>
        <end position="101"/>
    </location>
</feature>
<evidence type="ECO:0000313" key="5">
    <source>
        <dbReference type="EMBL" id="MDI9235152.1"/>
    </source>
</evidence>
<gene>
    <name evidence="5" type="ORF">QLQ16_15040</name>
</gene>
<reference evidence="5" key="1">
    <citation type="submission" date="2023-05" db="EMBL/GenBank/DDBJ databases">
        <title>Limnohabitans sp. strain HM2-2 Genome sequencing and assembly.</title>
        <authorList>
            <person name="Jung Y."/>
        </authorList>
    </citation>
    <scope>NUCLEOTIDE SEQUENCE</scope>
    <source>
        <strain evidence="5">HM2-2</strain>
    </source>
</reference>
<dbReference type="Proteomes" id="UP001431902">
    <property type="component" value="Unassembled WGS sequence"/>
</dbReference>
<dbReference type="Pfam" id="PF13356">
    <property type="entry name" value="Arm-DNA-bind_3"/>
    <property type="match status" value="1"/>
</dbReference>
<proteinExistence type="inferred from homology"/>
<dbReference type="InterPro" id="IPR050808">
    <property type="entry name" value="Phage_Integrase"/>
</dbReference>
<accession>A0ABT6XAJ6</accession>
<evidence type="ECO:0000259" key="4">
    <source>
        <dbReference type="Pfam" id="PF13356"/>
    </source>
</evidence>
<keyword evidence="6" id="KW-1185">Reference proteome</keyword>
<evidence type="ECO:0000313" key="6">
    <source>
        <dbReference type="Proteomes" id="UP001431902"/>
    </source>
</evidence>
<dbReference type="PANTHER" id="PTHR30629:SF2">
    <property type="entry name" value="PROPHAGE INTEGRASE INTS-RELATED"/>
    <property type="match status" value="1"/>
</dbReference>